<dbReference type="AlphaFoldDB" id="A0AAV0BDB7"/>
<organism evidence="1 2">
    <name type="scientific">Phakopsora pachyrhizi</name>
    <name type="common">Asian soybean rust disease fungus</name>
    <dbReference type="NCBI Taxonomy" id="170000"/>
    <lineage>
        <taxon>Eukaryota</taxon>
        <taxon>Fungi</taxon>
        <taxon>Dikarya</taxon>
        <taxon>Basidiomycota</taxon>
        <taxon>Pucciniomycotina</taxon>
        <taxon>Pucciniomycetes</taxon>
        <taxon>Pucciniales</taxon>
        <taxon>Phakopsoraceae</taxon>
        <taxon>Phakopsora</taxon>
    </lineage>
</organism>
<reference evidence="1" key="1">
    <citation type="submission" date="2022-06" db="EMBL/GenBank/DDBJ databases">
        <authorList>
            <consortium name="SYNGENTA / RWTH Aachen University"/>
        </authorList>
    </citation>
    <scope>NUCLEOTIDE SEQUENCE</scope>
</reference>
<accession>A0AAV0BDB7</accession>
<protein>
    <submittedName>
        <fullName evidence="1">Uncharacterized protein</fullName>
    </submittedName>
</protein>
<dbReference type="Proteomes" id="UP001153365">
    <property type="component" value="Unassembled WGS sequence"/>
</dbReference>
<gene>
    <name evidence="1" type="ORF">PPACK8108_LOCUS19670</name>
</gene>
<comment type="caution">
    <text evidence="1">The sequence shown here is derived from an EMBL/GenBank/DDBJ whole genome shotgun (WGS) entry which is preliminary data.</text>
</comment>
<name>A0AAV0BDB7_PHAPC</name>
<sequence length="159" mass="18169">MVDMEILTMVVTITHMITKPPTMDMANLTILLAMQKVQDQAFITLKIFSPLMDTQDYILNTKILMMSTHQEAHLKAHTCKTIMNTRSQQQLFLLAATASKARKGSLKTLVKRSSLSSYKCPQSEIQSFNERRGSIKTLKKVLMVIKVKRGRLHCRAMRK</sequence>
<keyword evidence="2" id="KW-1185">Reference proteome</keyword>
<proteinExistence type="predicted"/>
<evidence type="ECO:0000313" key="1">
    <source>
        <dbReference type="EMBL" id="CAH7685187.1"/>
    </source>
</evidence>
<evidence type="ECO:0000313" key="2">
    <source>
        <dbReference type="Proteomes" id="UP001153365"/>
    </source>
</evidence>
<dbReference type="EMBL" id="CALTRL010005713">
    <property type="protein sequence ID" value="CAH7685187.1"/>
    <property type="molecule type" value="Genomic_DNA"/>
</dbReference>